<keyword evidence="6" id="KW-1185">Reference proteome</keyword>
<feature type="chain" id="PRO_5015958720" evidence="4">
    <location>
        <begin position="20"/>
        <end position="320"/>
    </location>
</feature>
<feature type="signal peptide" evidence="4">
    <location>
        <begin position="1"/>
        <end position="19"/>
    </location>
</feature>
<evidence type="ECO:0000313" key="6">
    <source>
        <dbReference type="Proteomes" id="UP000249688"/>
    </source>
</evidence>
<dbReference type="PANTHER" id="PTHR30024">
    <property type="entry name" value="ALIPHATIC SULFONATES-BINDING PROTEIN-RELATED"/>
    <property type="match status" value="1"/>
</dbReference>
<dbReference type="SUPFAM" id="SSF53850">
    <property type="entry name" value="Periplasmic binding protein-like II"/>
    <property type="match status" value="1"/>
</dbReference>
<name>A0A2W7KBG8_9PROT</name>
<comment type="subcellular location">
    <subcellularLocation>
        <location evidence="1">Periplasm</location>
    </subcellularLocation>
</comment>
<evidence type="ECO:0000313" key="5">
    <source>
        <dbReference type="EMBL" id="PZW44960.1"/>
    </source>
</evidence>
<dbReference type="GO" id="GO:0042597">
    <property type="term" value="C:periplasmic space"/>
    <property type="evidence" value="ECO:0007669"/>
    <property type="project" value="UniProtKB-SubCell"/>
</dbReference>
<dbReference type="Gene3D" id="3.40.190.10">
    <property type="entry name" value="Periplasmic binding protein-like II"/>
    <property type="match status" value="2"/>
</dbReference>
<accession>A0A2W7KBG8</accession>
<reference evidence="5 6" key="1">
    <citation type="submission" date="2018-06" db="EMBL/GenBank/DDBJ databases">
        <title>Genomic Encyclopedia of Archaeal and Bacterial Type Strains, Phase II (KMG-II): from individual species to whole genera.</title>
        <authorList>
            <person name="Goeker M."/>
        </authorList>
    </citation>
    <scope>NUCLEOTIDE SEQUENCE [LARGE SCALE GENOMIC DNA]</scope>
    <source>
        <strain evidence="5 6">DSM 24525</strain>
    </source>
</reference>
<dbReference type="EMBL" id="QKYU01000013">
    <property type="protein sequence ID" value="PZW44960.1"/>
    <property type="molecule type" value="Genomic_DNA"/>
</dbReference>
<keyword evidence="3 4" id="KW-0732">Signal</keyword>
<dbReference type="GO" id="GO:0042918">
    <property type="term" value="P:alkanesulfonate transmembrane transport"/>
    <property type="evidence" value="ECO:0007669"/>
    <property type="project" value="TreeGrafter"/>
</dbReference>
<evidence type="ECO:0000256" key="4">
    <source>
        <dbReference type="SAM" id="SignalP"/>
    </source>
</evidence>
<dbReference type="Pfam" id="PF13379">
    <property type="entry name" value="NMT1_2"/>
    <property type="match status" value="1"/>
</dbReference>
<proteinExistence type="inferred from homology"/>
<dbReference type="AlphaFoldDB" id="A0A2W7KBG8"/>
<evidence type="ECO:0000256" key="3">
    <source>
        <dbReference type="ARBA" id="ARBA00022729"/>
    </source>
</evidence>
<comment type="caution">
    <text evidence="5">The sequence shown here is derived from an EMBL/GenBank/DDBJ whole genome shotgun (WGS) entry which is preliminary data.</text>
</comment>
<protein>
    <submittedName>
        <fullName evidence="5">NitT/TauT family transport system substrate-binding protein</fullName>
    </submittedName>
</protein>
<dbReference type="OrthoDB" id="9815602at2"/>
<sequence length="320" mass="34443">MLRRTILAGSAAATASVLASPVLLHAQTAPKITIGMSGWTGFAPLTLAQEAGIFRANGLDVETRFVPQRERNLALASGALNCVVTTVDTMIQWASAIPLVQVLVLDKSRGGDGVAVRPAISGWADMKGKSIAVDGAGTTPYFVLAYMLRENGLSIRDVQTPTLAPQPAAQAFVAGQFDGCSTYEPYLSQVRAMGPTGKILATTIDYACVVDTLAFQPAFIAANTDAVRRLVASWWQALEMIQRESARANEIMGKRVNQNAEAFGASAQYIEWQDQAKNRAYFGSGLLDFARKAHTVQRETGVLRADVDVSKLFDDRFIRG</sequence>
<evidence type="ECO:0000256" key="2">
    <source>
        <dbReference type="ARBA" id="ARBA00010742"/>
    </source>
</evidence>
<evidence type="ECO:0000256" key="1">
    <source>
        <dbReference type="ARBA" id="ARBA00004418"/>
    </source>
</evidence>
<organism evidence="5 6">
    <name type="scientific">Humitalea rosea</name>
    <dbReference type="NCBI Taxonomy" id="990373"/>
    <lineage>
        <taxon>Bacteria</taxon>
        <taxon>Pseudomonadati</taxon>
        <taxon>Pseudomonadota</taxon>
        <taxon>Alphaproteobacteria</taxon>
        <taxon>Acetobacterales</taxon>
        <taxon>Roseomonadaceae</taxon>
        <taxon>Humitalea</taxon>
    </lineage>
</organism>
<dbReference type="Proteomes" id="UP000249688">
    <property type="component" value="Unassembled WGS sequence"/>
</dbReference>
<dbReference type="PANTHER" id="PTHR30024:SF47">
    <property type="entry name" value="TAURINE-BINDING PERIPLASMIC PROTEIN"/>
    <property type="match status" value="1"/>
</dbReference>
<gene>
    <name evidence="5" type="ORF">C8P66_113127</name>
</gene>
<dbReference type="RefSeq" id="WP_111398675.1">
    <property type="nucleotide sequence ID" value="NZ_QKYU01000013.1"/>
</dbReference>
<comment type="similarity">
    <text evidence="2">Belongs to the bacterial solute-binding protein SsuA/TauA family.</text>
</comment>